<dbReference type="Proteomes" id="UP000002430">
    <property type="component" value="Chromosome"/>
</dbReference>
<accession>Q1MQZ7</accession>
<keyword evidence="12" id="KW-0966">Cell projection</keyword>
<keyword evidence="5 10" id="KW-0145">Chemotaxis</keyword>
<keyword evidence="8 10" id="KW-1133">Transmembrane helix</keyword>
<dbReference type="GO" id="GO:0009425">
    <property type="term" value="C:bacterial-type flagellum basal body"/>
    <property type="evidence" value="ECO:0007669"/>
    <property type="project" value="InterPro"/>
</dbReference>
<keyword evidence="7 10" id="KW-0283">Flagellar rotation</keyword>
<dbReference type="KEGG" id="lip:LI0525"/>
<dbReference type="Pfam" id="PF03748">
    <property type="entry name" value="FliL"/>
    <property type="match status" value="1"/>
</dbReference>
<keyword evidence="12" id="KW-0282">Flagellum</keyword>
<dbReference type="PANTHER" id="PTHR35091">
    <property type="entry name" value="FLAGELLAR PROTEIN FLIL"/>
    <property type="match status" value="1"/>
</dbReference>
<dbReference type="eggNOG" id="COG1580">
    <property type="taxonomic scope" value="Bacteria"/>
</dbReference>
<proteinExistence type="inferred from homology"/>
<keyword evidence="13" id="KW-1185">Reference proteome</keyword>
<feature type="compositionally biased region" description="Basic and acidic residues" evidence="11">
    <location>
        <begin position="1"/>
        <end position="10"/>
    </location>
</feature>
<evidence type="ECO:0000256" key="10">
    <source>
        <dbReference type="RuleBase" id="RU364125"/>
    </source>
</evidence>
<evidence type="ECO:0000256" key="11">
    <source>
        <dbReference type="SAM" id="MobiDB-lite"/>
    </source>
</evidence>
<feature type="compositionally biased region" description="Low complexity" evidence="11">
    <location>
        <begin position="29"/>
        <end position="39"/>
    </location>
</feature>
<organism evidence="12 13">
    <name type="scientific">Lawsonia intracellularis (strain PHE/MN1-00)</name>
    <dbReference type="NCBI Taxonomy" id="363253"/>
    <lineage>
        <taxon>Bacteria</taxon>
        <taxon>Pseudomonadati</taxon>
        <taxon>Thermodesulfobacteriota</taxon>
        <taxon>Desulfovibrionia</taxon>
        <taxon>Desulfovibrionales</taxon>
        <taxon>Desulfovibrionaceae</taxon>
        <taxon>Lawsonia</taxon>
    </lineage>
</organism>
<evidence type="ECO:0000256" key="3">
    <source>
        <dbReference type="ARBA" id="ARBA00008281"/>
    </source>
</evidence>
<evidence type="ECO:0000256" key="9">
    <source>
        <dbReference type="ARBA" id="ARBA00023136"/>
    </source>
</evidence>
<dbReference type="PANTHER" id="PTHR35091:SF2">
    <property type="entry name" value="FLAGELLAR PROTEIN FLIL"/>
    <property type="match status" value="1"/>
</dbReference>
<evidence type="ECO:0000256" key="1">
    <source>
        <dbReference type="ARBA" id="ARBA00002254"/>
    </source>
</evidence>
<evidence type="ECO:0000256" key="2">
    <source>
        <dbReference type="ARBA" id="ARBA00004162"/>
    </source>
</evidence>
<keyword evidence="12" id="KW-0969">Cilium</keyword>
<name>Q1MQZ7_LAWIP</name>
<dbReference type="STRING" id="363253.LI0525"/>
<dbReference type="HOGENOM" id="CLU_1188431_0_0_7"/>
<gene>
    <name evidence="12" type="ordered locus">LI0525</name>
</gene>
<protein>
    <recommendedName>
        <fullName evidence="10">Flagellar protein FliL</fullName>
    </recommendedName>
</protein>
<evidence type="ECO:0000313" key="13">
    <source>
        <dbReference type="Proteomes" id="UP000002430"/>
    </source>
</evidence>
<evidence type="ECO:0000256" key="5">
    <source>
        <dbReference type="ARBA" id="ARBA00022500"/>
    </source>
</evidence>
<evidence type="ECO:0000313" key="12">
    <source>
        <dbReference type="EMBL" id="CAJ54579.1"/>
    </source>
</evidence>
<comment type="function">
    <text evidence="1 10">Controls the rotational direction of flagella during chemotaxis.</text>
</comment>
<keyword evidence="9 10" id="KW-0472">Membrane</keyword>
<keyword evidence="6 10" id="KW-0812">Transmembrane</keyword>
<dbReference type="OrthoDB" id="5470759at2"/>
<comment type="subcellular location">
    <subcellularLocation>
        <location evidence="2">Cell membrane</location>
        <topology evidence="2">Single-pass membrane protein</topology>
    </subcellularLocation>
</comment>
<keyword evidence="4 10" id="KW-1003">Cell membrane</keyword>
<evidence type="ECO:0000256" key="7">
    <source>
        <dbReference type="ARBA" id="ARBA00022779"/>
    </source>
</evidence>
<dbReference type="EMBL" id="AM180252">
    <property type="protein sequence ID" value="CAJ54579.1"/>
    <property type="molecule type" value="Genomic_DNA"/>
</dbReference>
<feature type="region of interest" description="Disordered" evidence="11">
    <location>
        <begin position="1"/>
        <end position="39"/>
    </location>
</feature>
<dbReference type="AlphaFoldDB" id="Q1MQZ7"/>
<evidence type="ECO:0000256" key="6">
    <source>
        <dbReference type="ARBA" id="ARBA00022692"/>
    </source>
</evidence>
<dbReference type="InterPro" id="IPR005503">
    <property type="entry name" value="FliL"/>
</dbReference>
<reference evidence="12 13" key="1">
    <citation type="submission" date="2005-11" db="EMBL/GenBank/DDBJ databases">
        <title>The complete genome sequence of Lawsonia intracellularis: the causative agent of proliferative enteropathy.</title>
        <authorList>
            <person name="Kaur K."/>
            <person name="Zhang Q."/>
            <person name="Beckler D."/>
            <person name="Munir S."/>
            <person name="Li L."/>
            <person name="Kinsley K."/>
            <person name="Herron L."/>
            <person name="Peterson A."/>
            <person name="May B."/>
            <person name="Singh S."/>
            <person name="Gebhart C."/>
            <person name="Kapur V."/>
        </authorList>
    </citation>
    <scope>NUCLEOTIDE SEQUENCE [LARGE SCALE GENOMIC DNA]</scope>
    <source>
        <strain evidence="12 13">PHE/MN1-00</strain>
    </source>
</reference>
<feature type="transmembrane region" description="Helical" evidence="10">
    <location>
        <begin position="94"/>
        <end position="113"/>
    </location>
</feature>
<comment type="similarity">
    <text evidence="3 10">Belongs to the FliL family.</text>
</comment>
<dbReference type="GO" id="GO:0071978">
    <property type="term" value="P:bacterial-type flagellum-dependent swarming motility"/>
    <property type="evidence" value="ECO:0007669"/>
    <property type="project" value="TreeGrafter"/>
</dbReference>
<evidence type="ECO:0000256" key="8">
    <source>
        <dbReference type="ARBA" id="ARBA00022989"/>
    </source>
</evidence>
<dbReference type="GO" id="GO:0006935">
    <property type="term" value="P:chemotaxis"/>
    <property type="evidence" value="ECO:0007669"/>
    <property type="project" value="UniProtKB-KW"/>
</dbReference>
<dbReference type="GO" id="GO:0005886">
    <property type="term" value="C:plasma membrane"/>
    <property type="evidence" value="ECO:0007669"/>
    <property type="project" value="UniProtKB-SubCell"/>
</dbReference>
<sequence length="242" mass="27403">MLRDGVKGEDWMDTESPEEKQSNIKELQSSDTTQSKSQKVQLDIEDAPFLLDTEEEAVPLKAPGEISHSLTDTLASEEDQDSILRRKKLRKQKIAVIILSIFIIVIAISWFLFFQDVPPVEEPTLPEPTVVIVPSVEKITGPQEYKITFEPFTVAQPSGNSVKFLKATFVGVSKDEKVIKESKSKELVLRDAIYYYLSNKTHGYLIDPKNTLVIKQDLLDIVNSYLISGKMEDILLENYIVK</sequence>
<evidence type="ECO:0000256" key="4">
    <source>
        <dbReference type="ARBA" id="ARBA00022475"/>
    </source>
</evidence>